<feature type="domain" description="SRCR" evidence="12">
    <location>
        <begin position="377"/>
        <end position="442"/>
    </location>
</feature>
<keyword evidence="9 11" id="KW-1015">Disulfide bond</keyword>
<keyword evidence="8" id="KW-0472">Membrane</keyword>
<evidence type="ECO:0000256" key="11">
    <source>
        <dbReference type="PROSITE-ProRule" id="PRU00196"/>
    </source>
</evidence>
<dbReference type="InterPro" id="IPR036772">
    <property type="entry name" value="SRCR-like_dom_sf"/>
</dbReference>
<feature type="domain" description="SRCR" evidence="12">
    <location>
        <begin position="433"/>
        <end position="527"/>
    </location>
</feature>
<evidence type="ECO:0000256" key="1">
    <source>
        <dbReference type="ARBA" id="ARBA00004167"/>
    </source>
</evidence>
<dbReference type="GO" id="GO:0016020">
    <property type="term" value="C:membrane"/>
    <property type="evidence" value="ECO:0007669"/>
    <property type="project" value="UniProtKB-SubCell"/>
</dbReference>
<reference evidence="13" key="1">
    <citation type="submission" date="2025-08" db="UniProtKB">
        <authorList>
            <consortium name="Ensembl"/>
        </authorList>
    </citation>
    <scope>IDENTIFICATION</scope>
</reference>
<dbReference type="Ensembl" id="ENSPMGT00000003206.1">
    <property type="protein sequence ID" value="ENSPMGP00000003023.1"/>
    <property type="gene ID" value="ENSPMGG00000002641.1"/>
</dbReference>
<dbReference type="FunFam" id="3.10.250.10:FF:000016">
    <property type="entry name" value="Scavenger receptor cysteine-rich protein type 12"/>
    <property type="match status" value="2"/>
</dbReference>
<feature type="domain" description="SRCR" evidence="12">
    <location>
        <begin position="152"/>
        <end position="257"/>
    </location>
</feature>
<evidence type="ECO:0000259" key="12">
    <source>
        <dbReference type="PROSITE" id="PS50287"/>
    </source>
</evidence>
<evidence type="ECO:0000313" key="13">
    <source>
        <dbReference type="Ensembl" id="ENSPMGP00000003023.1"/>
    </source>
</evidence>
<dbReference type="PROSITE" id="PS50287">
    <property type="entry name" value="SRCR_2"/>
    <property type="match status" value="7"/>
</dbReference>
<dbReference type="PANTHER" id="PTHR19331:SF22">
    <property type="entry name" value="DELETED IN MALIGNANT BRAIN TUMORS 1 PROTEIN"/>
    <property type="match status" value="1"/>
</dbReference>
<feature type="disulfide bond" evidence="11">
    <location>
        <begin position="498"/>
        <end position="508"/>
    </location>
</feature>
<comment type="subcellular location">
    <subcellularLocation>
        <location evidence="1">Membrane</location>
        <topology evidence="1">Single-pass membrane protein</topology>
    </subcellularLocation>
    <subcellularLocation>
        <location evidence="2">Secreted</location>
    </subcellularLocation>
</comment>
<keyword evidence="6" id="KW-0677">Repeat</keyword>
<keyword evidence="5" id="KW-0732">Signal</keyword>
<feature type="domain" description="SRCR" evidence="12">
    <location>
        <begin position="783"/>
        <end position="868"/>
    </location>
</feature>
<comment type="caution">
    <text evidence="11">Lacks conserved residue(s) required for the propagation of feature annotation.</text>
</comment>
<dbReference type="Pfam" id="PF00530">
    <property type="entry name" value="SRCR"/>
    <property type="match status" value="7"/>
</dbReference>
<evidence type="ECO:0000256" key="6">
    <source>
        <dbReference type="ARBA" id="ARBA00022737"/>
    </source>
</evidence>
<dbReference type="Proteomes" id="UP000261520">
    <property type="component" value="Unplaced"/>
</dbReference>
<dbReference type="Gene3D" id="3.10.250.10">
    <property type="entry name" value="SRCR-like domain"/>
    <property type="match status" value="7"/>
</dbReference>
<dbReference type="SUPFAM" id="SSF56487">
    <property type="entry name" value="SRCR-like"/>
    <property type="match status" value="7"/>
</dbReference>
<dbReference type="PANTHER" id="PTHR19331">
    <property type="entry name" value="SCAVENGER RECEPTOR DOMAIN-CONTAINING"/>
    <property type="match status" value="1"/>
</dbReference>
<dbReference type="STRING" id="409849.ENSPMGP00000003023"/>
<feature type="disulfide bond" evidence="11">
    <location>
        <begin position="409"/>
        <end position="419"/>
    </location>
</feature>
<feature type="domain" description="SRCR" evidence="12">
    <location>
        <begin position="46"/>
        <end position="126"/>
    </location>
</feature>
<evidence type="ECO:0000256" key="10">
    <source>
        <dbReference type="ARBA" id="ARBA00023180"/>
    </source>
</evidence>
<keyword evidence="10" id="KW-0325">Glycoprotein</keyword>
<sequence length="931" mass="102285">SPPPSPVCLELGGVSDSFCSHLERISAITLTCCGPHQSLFAAPVDAHLVNGDRRCSGHVEMKHRGQWRTLKVSPSHRSSRTVGFVELACRQMGCGSATSVKFLLNTMDHKPAWEVHFSCQGSDRTIQHGKKLCGRCVLKQDTSPTLSSINAIMLVNGGNRCAGWVQVKYGGMWHHLCHDDFTLIHGFIGCRDMGCGFPQNLPPSNIRQSVKDTLNISCSGHEQRLTDCRISSTPAESSSAECKPAFLMSSYVRLMGAKSRCLGSLELEHRGEWRPVSQQLWGLKEAAVVCRQLGCGSVLHTHTQSSVNELQPVWSFYSDCEGSEGALLSCGSVREGMSASTVHVLCSGTGNMLLKQKGASQMKVTAESSGWDLKHASIVCRQLGCGEAVSTSKIHLQTFESMWRFFSNCAGPEEALLNCGHIDEWFSHTCYGHRDKKGTQNCSGFVQVKSNGSWMDICESTFTEKNGFVACRELGCGFLLRFFSEDTDSDSIRSEFQCSGLEEHLRDCPSTPLDTGTTCRSIFLVCGGQYEIIKTRETAFWIFFFLQKSQLPQRSLFTPSSHQMCTWAIPMWSNAMSMLHIKFSSYVRLVGTKSRCLGTLELEHMQNWRPVSQQMWGLKEAAVVCRQLGCGSVLHTHTQSSVNERQPVWSFYSDCEGSEGALLSCGSVREGMSASTVHVFCSGESHTGAHLRTPCSSSAPTLSILTAQCLRSILAAILVWSSLETKPITLRTKQLSITRPSSGLIRLKNPTPGSTAASITTLCLDTTSPLKFICFLLLDAEDIVLDDGLVQDTGRTVCSGRLFVKEGGSQMMIAAENNNWDMRHASIVCRQLGCGNAVSTSKIKLPKVIPMWSFFSDCDGAEAALLQCGVRRFGGVNNGGDRDADGTDSSSRVTENTSSVLRQKRQRFICVVRFYICFCKINAIYKEQSIQ</sequence>
<evidence type="ECO:0000256" key="3">
    <source>
        <dbReference type="ARBA" id="ARBA00022525"/>
    </source>
</evidence>
<accession>A0A3B3ZEL9</accession>
<keyword evidence="4" id="KW-0812">Transmembrane</keyword>
<feature type="disulfide bond" evidence="11">
    <location>
        <begin position="218"/>
        <end position="228"/>
    </location>
</feature>
<evidence type="ECO:0000256" key="7">
    <source>
        <dbReference type="ARBA" id="ARBA00022989"/>
    </source>
</evidence>
<dbReference type="SMART" id="SM00202">
    <property type="entry name" value="SR"/>
    <property type="match status" value="7"/>
</dbReference>
<proteinExistence type="predicted"/>
<evidence type="ECO:0000313" key="14">
    <source>
        <dbReference type="Proteomes" id="UP000261520"/>
    </source>
</evidence>
<reference evidence="13" key="2">
    <citation type="submission" date="2025-09" db="UniProtKB">
        <authorList>
            <consortium name="Ensembl"/>
        </authorList>
    </citation>
    <scope>IDENTIFICATION</scope>
</reference>
<feature type="domain" description="SRCR" evidence="12">
    <location>
        <begin position="587"/>
        <end position="696"/>
    </location>
</feature>
<keyword evidence="14" id="KW-1185">Reference proteome</keyword>
<keyword evidence="7" id="KW-1133">Transmembrane helix</keyword>
<evidence type="ECO:0000256" key="2">
    <source>
        <dbReference type="ARBA" id="ARBA00004613"/>
    </source>
</evidence>
<dbReference type="AlphaFoldDB" id="A0A3B3ZEL9"/>
<protein>
    <recommendedName>
        <fullName evidence="12">SRCR domain-containing protein</fullName>
    </recommendedName>
</protein>
<feature type="domain" description="SRCR" evidence="12">
    <location>
        <begin position="252"/>
        <end position="381"/>
    </location>
</feature>
<keyword evidence="3" id="KW-0964">Secreted</keyword>
<dbReference type="PROSITE" id="PS00420">
    <property type="entry name" value="SRCR_1"/>
    <property type="match status" value="1"/>
</dbReference>
<evidence type="ECO:0000256" key="9">
    <source>
        <dbReference type="ARBA" id="ARBA00023157"/>
    </source>
</evidence>
<dbReference type="InterPro" id="IPR001190">
    <property type="entry name" value="SRCR"/>
</dbReference>
<organism evidence="13 14">
    <name type="scientific">Periophthalmus magnuspinnatus</name>
    <dbReference type="NCBI Taxonomy" id="409849"/>
    <lineage>
        <taxon>Eukaryota</taxon>
        <taxon>Metazoa</taxon>
        <taxon>Chordata</taxon>
        <taxon>Craniata</taxon>
        <taxon>Vertebrata</taxon>
        <taxon>Euteleostomi</taxon>
        <taxon>Actinopterygii</taxon>
        <taxon>Neopterygii</taxon>
        <taxon>Teleostei</taxon>
        <taxon>Neoteleostei</taxon>
        <taxon>Acanthomorphata</taxon>
        <taxon>Gobiaria</taxon>
        <taxon>Gobiiformes</taxon>
        <taxon>Gobioidei</taxon>
        <taxon>Gobiidae</taxon>
        <taxon>Oxudercinae</taxon>
        <taxon>Periophthalmus</taxon>
    </lineage>
</organism>
<feature type="disulfide bond" evidence="11">
    <location>
        <begin position="320"/>
        <end position="330"/>
    </location>
</feature>
<evidence type="ECO:0000256" key="5">
    <source>
        <dbReference type="ARBA" id="ARBA00022729"/>
    </source>
</evidence>
<evidence type="ECO:0000256" key="4">
    <source>
        <dbReference type="ARBA" id="ARBA00022692"/>
    </source>
</evidence>
<dbReference type="PRINTS" id="PR00258">
    <property type="entry name" value="SPERACTRCPTR"/>
</dbReference>
<name>A0A3B3ZEL9_9GOBI</name>
<feature type="disulfide bond" evidence="11">
    <location>
        <begin position="655"/>
        <end position="665"/>
    </location>
</feature>
<evidence type="ECO:0000256" key="8">
    <source>
        <dbReference type="ARBA" id="ARBA00023136"/>
    </source>
</evidence>
<feature type="disulfide bond" evidence="11">
    <location>
        <begin position="858"/>
        <end position="868"/>
    </location>
</feature>